<name>Q3JF83_BURP1</name>
<evidence type="ECO:0000256" key="1">
    <source>
        <dbReference type="SAM" id="MobiDB-lite"/>
    </source>
</evidence>
<dbReference type="HOGENOM" id="CLU_3395525_0_0_4"/>
<gene>
    <name evidence="2" type="ordered locus">BURPS1710b_A2622</name>
</gene>
<organism evidence="2 3">
    <name type="scientific">Burkholderia pseudomallei (strain 1710b)</name>
    <dbReference type="NCBI Taxonomy" id="320372"/>
    <lineage>
        <taxon>Bacteria</taxon>
        <taxon>Pseudomonadati</taxon>
        <taxon>Pseudomonadota</taxon>
        <taxon>Betaproteobacteria</taxon>
        <taxon>Burkholderiales</taxon>
        <taxon>Burkholderiaceae</taxon>
        <taxon>Burkholderia</taxon>
        <taxon>pseudomallei group</taxon>
    </lineage>
</organism>
<evidence type="ECO:0000313" key="2">
    <source>
        <dbReference type="EMBL" id="ABA53531.1"/>
    </source>
</evidence>
<dbReference type="AlphaFoldDB" id="Q3JF83"/>
<evidence type="ECO:0000313" key="3">
    <source>
        <dbReference type="Proteomes" id="UP000002700"/>
    </source>
</evidence>
<sequence>MPAGLAAGAAPARPALAGAGAPASPAWVELS</sequence>
<accession>Q3JF83</accession>
<dbReference type="EMBL" id="CP000125">
    <property type="protein sequence ID" value="ABA53531.1"/>
    <property type="molecule type" value="Genomic_DNA"/>
</dbReference>
<protein>
    <submittedName>
        <fullName evidence="2">Uncharacterized protein</fullName>
    </submittedName>
</protein>
<dbReference type="EnsemblBacteria" id="ABA53531">
    <property type="protein sequence ID" value="ABA53531"/>
    <property type="gene ID" value="BURPS1710b_A2622"/>
</dbReference>
<reference evidence="2 3" key="1">
    <citation type="submission" date="2005-09" db="EMBL/GenBank/DDBJ databases">
        <authorList>
            <person name="Woods D.E."/>
            <person name="Nierman W.C."/>
        </authorList>
    </citation>
    <scope>NUCLEOTIDE SEQUENCE [LARGE SCALE GENOMIC DNA]</scope>
    <source>
        <strain evidence="2 3">1710b</strain>
    </source>
</reference>
<dbReference type="Proteomes" id="UP000002700">
    <property type="component" value="Chromosome II"/>
</dbReference>
<feature type="region of interest" description="Disordered" evidence="1">
    <location>
        <begin position="1"/>
        <end position="31"/>
    </location>
</feature>
<dbReference type="KEGG" id="bpm:BURPS1710b_A2622"/>
<proteinExistence type="predicted"/>